<dbReference type="GeneID" id="28939294"/>
<organism evidence="1 2">
    <name type="scientific">Pneumocystis jirovecii (strain RU7)</name>
    <name type="common">Human pneumocystis pneumonia agent</name>
    <dbReference type="NCBI Taxonomy" id="1408657"/>
    <lineage>
        <taxon>Eukaryota</taxon>
        <taxon>Fungi</taxon>
        <taxon>Dikarya</taxon>
        <taxon>Ascomycota</taxon>
        <taxon>Taphrinomycotina</taxon>
        <taxon>Pneumocystomycetes</taxon>
        <taxon>Pneumocystaceae</taxon>
        <taxon>Pneumocystis</taxon>
    </lineage>
</organism>
<keyword evidence="2" id="KW-1185">Reference proteome</keyword>
<evidence type="ECO:0000313" key="1">
    <source>
        <dbReference type="EMBL" id="KTW32093.1"/>
    </source>
</evidence>
<protein>
    <submittedName>
        <fullName evidence="1">Uncharacterized protein</fullName>
    </submittedName>
</protein>
<comment type="caution">
    <text evidence="1">The sequence shown here is derived from an EMBL/GenBank/DDBJ whole genome shotgun (WGS) entry which is preliminary data.</text>
</comment>
<dbReference type="EMBL" id="LFWA01000003">
    <property type="protein sequence ID" value="KTW32093.1"/>
    <property type="molecule type" value="Genomic_DNA"/>
</dbReference>
<dbReference type="Proteomes" id="UP000053447">
    <property type="component" value="Unassembled WGS sequence"/>
</dbReference>
<name>A0A0W4ZUN2_PNEJ7</name>
<evidence type="ECO:0000313" key="2">
    <source>
        <dbReference type="Proteomes" id="UP000053447"/>
    </source>
</evidence>
<accession>A0A0W4ZUN2</accession>
<proteinExistence type="predicted"/>
<gene>
    <name evidence="1" type="ORF">T551_00775</name>
</gene>
<reference evidence="2" key="1">
    <citation type="journal article" date="2016" name="Nat. Commun.">
        <title>Genome analysis of three Pneumocystis species reveals adaptation mechanisms to life exclusively in mammalian hosts.</title>
        <authorList>
            <person name="Ma L."/>
            <person name="Chen Z."/>
            <person name="Huang D.W."/>
            <person name="Kutty G."/>
            <person name="Ishihara M."/>
            <person name="Wang H."/>
            <person name="Abouelleil A."/>
            <person name="Bishop L."/>
            <person name="Davey E."/>
            <person name="Deng R."/>
            <person name="Deng X."/>
            <person name="Fan L."/>
            <person name="Fantoni G."/>
            <person name="Fitzgerald M."/>
            <person name="Gogineni E."/>
            <person name="Goldberg J.M."/>
            <person name="Handley G."/>
            <person name="Hu X."/>
            <person name="Huber C."/>
            <person name="Jiao X."/>
            <person name="Jones K."/>
            <person name="Levin J.Z."/>
            <person name="Liu Y."/>
            <person name="Macdonald P."/>
            <person name="Melnikov A."/>
            <person name="Raley C."/>
            <person name="Sassi M."/>
            <person name="Sherman B.T."/>
            <person name="Song X."/>
            <person name="Sykes S."/>
            <person name="Tran B."/>
            <person name="Walsh L."/>
            <person name="Xia Y."/>
            <person name="Yang J."/>
            <person name="Young S."/>
            <person name="Zeng Q."/>
            <person name="Zheng X."/>
            <person name="Stephens R."/>
            <person name="Nusbaum C."/>
            <person name="Birren B.W."/>
            <person name="Azadi P."/>
            <person name="Lempicki R.A."/>
            <person name="Cuomo C.A."/>
            <person name="Kovacs J.A."/>
        </authorList>
    </citation>
    <scope>NUCLEOTIDE SEQUENCE [LARGE SCALE GENOMIC DNA]</scope>
    <source>
        <strain evidence="2">RU7</strain>
    </source>
</reference>
<dbReference type="RefSeq" id="XP_018230785.1">
    <property type="nucleotide sequence ID" value="XM_018373039.1"/>
</dbReference>
<sequence length="200" mass="21248">MRVSRAACRLRGNAELVSMVPVRLAWLLRSKKRRCRNKVCVRCWCSAYGSARICSVAHDTADCRSRVSGTPGSADVGLCSVAVDTCVFADLHACRGHRVVCKAPRGKSCECRGRSCRDCMSRAVLTEEAVCAAERGACMFQVVGMSLTGPARADGRVCKAACGAGGQGTRQEGEYTGSGAQVEGPGHRGCPLCRTSDIVR</sequence>
<dbReference type="AlphaFoldDB" id="A0A0W4ZUN2"/>
<dbReference type="VEuPathDB" id="FungiDB:T551_00775"/>